<sequence>MVGAVLWYLFLKPSDYIVRFKAKTFPGEINQRLKRWARDLNNSEKIQQDGDLLHLTQTMKFGDSTHIYNWEIEPLTDSTSRVIVAIRDEAHSLKNKLTVPFSNTDFKKRSESTVMEFMEDLDEHLDKFKVRIIGEEEIPTKYIAYIPIKTTQLHKTDEMMRNFSYLMGTLLDNGVEFDGFPVIEITDWNQENDSIHFNFGRPIIRSEKLPIGTEIEYKRIFRKRALKAEYNGNYITSDRAWYALMDYAKKHNIEVENTPLEVFHDNPMNEGNQLKWTAEIYLPIKESDE</sequence>
<dbReference type="Gene3D" id="3.20.80.10">
    <property type="entry name" value="Regulatory factor, effector binding domain"/>
    <property type="match status" value="1"/>
</dbReference>
<organism evidence="1 2">
    <name type="scientific">Flagellimonas zhangzhouensis</name>
    <dbReference type="NCBI Taxonomy" id="1073328"/>
    <lineage>
        <taxon>Bacteria</taxon>
        <taxon>Pseudomonadati</taxon>
        <taxon>Bacteroidota</taxon>
        <taxon>Flavobacteriia</taxon>
        <taxon>Flavobacteriales</taxon>
        <taxon>Flavobacteriaceae</taxon>
        <taxon>Flagellimonas</taxon>
    </lineage>
</organism>
<dbReference type="SUPFAM" id="SSF55136">
    <property type="entry name" value="Probable bacterial effector-binding domain"/>
    <property type="match status" value="1"/>
</dbReference>
<reference evidence="2" key="1">
    <citation type="submission" date="2016-10" db="EMBL/GenBank/DDBJ databases">
        <authorList>
            <person name="Varghese N."/>
            <person name="Submissions S."/>
        </authorList>
    </citation>
    <scope>NUCLEOTIDE SEQUENCE [LARGE SCALE GENOMIC DNA]</scope>
    <source>
        <strain evidence="2">DSM 25030</strain>
    </source>
</reference>
<gene>
    <name evidence="1" type="ORF">SAMN04487892_2094</name>
</gene>
<dbReference type="STRING" id="1073328.SAMN05216294_0199"/>
<protein>
    <submittedName>
        <fullName evidence="1">Effector-binding domain-containing protein</fullName>
    </submittedName>
</protein>
<dbReference type="EMBL" id="FNMY01000002">
    <property type="protein sequence ID" value="SDW68040.1"/>
    <property type="molecule type" value="Genomic_DNA"/>
</dbReference>
<dbReference type="Proteomes" id="UP000199592">
    <property type="component" value="Unassembled WGS sequence"/>
</dbReference>
<name>A0A1H2VII7_9FLAO</name>
<accession>A0A1H2VII7</accession>
<dbReference type="AlphaFoldDB" id="A0A1H2VII7"/>
<proteinExistence type="predicted"/>
<dbReference type="InterPro" id="IPR011256">
    <property type="entry name" value="Reg_factor_effector_dom_sf"/>
</dbReference>
<keyword evidence="2" id="KW-1185">Reference proteome</keyword>
<evidence type="ECO:0000313" key="1">
    <source>
        <dbReference type="EMBL" id="SDW68040.1"/>
    </source>
</evidence>
<evidence type="ECO:0000313" key="2">
    <source>
        <dbReference type="Proteomes" id="UP000199592"/>
    </source>
</evidence>